<feature type="non-terminal residue" evidence="1">
    <location>
        <position position="126"/>
    </location>
</feature>
<dbReference type="AlphaFoldDB" id="G0R1E0"/>
<organism evidence="1 2">
    <name type="scientific">Ichthyophthirius multifiliis</name>
    <name type="common">White spot disease agent</name>
    <name type="synonym">Ich</name>
    <dbReference type="NCBI Taxonomy" id="5932"/>
    <lineage>
        <taxon>Eukaryota</taxon>
        <taxon>Sar</taxon>
        <taxon>Alveolata</taxon>
        <taxon>Ciliophora</taxon>
        <taxon>Intramacronucleata</taxon>
        <taxon>Oligohymenophorea</taxon>
        <taxon>Hymenostomatida</taxon>
        <taxon>Ophryoglenina</taxon>
        <taxon>Ichthyophthirius</taxon>
    </lineage>
</organism>
<keyword evidence="2" id="KW-1185">Reference proteome</keyword>
<gene>
    <name evidence="1" type="ORF">IMG5_169970</name>
</gene>
<protein>
    <submittedName>
        <fullName evidence="1">Uncharacterized protein</fullName>
    </submittedName>
</protein>
<accession>G0R1E0</accession>
<dbReference type="GeneID" id="14904801"/>
<evidence type="ECO:0000313" key="1">
    <source>
        <dbReference type="EMBL" id="EGR28697.1"/>
    </source>
</evidence>
<dbReference type="Proteomes" id="UP000008983">
    <property type="component" value="Unassembled WGS sequence"/>
</dbReference>
<dbReference type="InParanoid" id="G0R1E0"/>
<name>G0R1E0_ICHMU</name>
<dbReference type="EMBL" id="GL984215">
    <property type="protein sequence ID" value="EGR28697.1"/>
    <property type="molecule type" value="Genomic_DNA"/>
</dbReference>
<proteinExistence type="predicted"/>
<evidence type="ECO:0000313" key="2">
    <source>
        <dbReference type="Proteomes" id="UP000008983"/>
    </source>
</evidence>
<sequence length="126" mass="15113">MNNNFSENNDLVSLISVLNTQKIIDQIIFDGSEILYDKYLQTHQPFYESQDLCDQCYNVAKQYFQIKDNGETEESIQTQWKEEKEPIIEQFQVQKQNIQYMNQIMKMIQVILKVLQVMQVEFQVYL</sequence>
<dbReference type="RefSeq" id="XP_004029933.1">
    <property type="nucleotide sequence ID" value="XM_004029885.1"/>
</dbReference>
<reference evidence="1 2" key="1">
    <citation type="submission" date="2011-07" db="EMBL/GenBank/DDBJ databases">
        <authorList>
            <person name="Coyne R."/>
            <person name="Brami D."/>
            <person name="Johnson J."/>
            <person name="Hostetler J."/>
            <person name="Hannick L."/>
            <person name="Clark T."/>
            <person name="Cassidy-Hanley D."/>
            <person name="Inman J."/>
        </authorList>
    </citation>
    <scope>NUCLEOTIDE SEQUENCE [LARGE SCALE GENOMIC DNA]</scope>
    <source>
        <strain evidence="1 2">G5</strain>
    </source>
</reference>